<proteinExistence type="predicted"/>
<sequence length="266" mass="28781">MGPLPTITVAELTAYPLKGAAGTSLTAAGLTPAGFRHDREFMLVRPDRRHLSQREVPRLATLEPARDEAKLTVHAPGEVTPLVHEVVDGPPLDVTVHGRPCRGTDQGDEAAGWFSAFLGRPCRLVRFTGTRPTTRRDGTLRFADGYPLSVLSRASLDDLNGRLAEPVPMDRFRPNLVLSGLDPYGEDGITTLRVGTAVIDLVAPCARCIVTTVDQRTGEQTRRDPLRTLARYRTRAFEGGCGVMFGRLAVPRVPGTVAVGDPVDAR</sequence>
<dbReference type="EMBL" id="QLYX01000022">
    <property type="protein sequence ID" value="RAY11057.1"/>
    <property type="molecule type" value="Genomic_DNA"/>
</dbReference>
<dbReference type="GO" id="GO:0003824">
    <property type="term" value="F:catalytic activity"/>
    <property type="evidence" value="ECO:0007669"/>
    <property type="project" value="InterPro"/>
</dbReference>
<reference evidence="2 3" key="1">
    <citation type="submission" date="2018-06" db="EMBL/GenBank/DDBJ databases">
        <title>Actinomadura craniellae sp. nov. isolated from marine sponge Craniella sp.</title>
        <authorList>
            <person name="Li L."/>
            <person name="Xu Q.H."/>
            <person name="Lin H.W."/>
            <person name="Lu Y.H."/>
        </authorList>
    </citation>
    <scope>NUCLEOTIDE SEQUENCE [LARGE SCALE GENOMIC DNA]</scope>
    <source>
        <strain evidence="2 3">LHW63021</strain>
    </source>
</reference>
<dbReference type="SUPFAM" id="SSF141673">
    <property type="entry name" value="MOSC N-terminal domain-like"/>
    <property type="match status" value="1"/>
</dbReference>
<dbReference type="InterPro" id="IPR011037">
    <property type="entry name" value="Pyrv_Knase-like_insert_dom_sf"/>
</dbReference>
<dbReference type="InterPro" id="IPR005302">
    <property type="entry name" value="MoCF_Sase_C"/>
</dbReference>
<dbReference type="GO" id="GO:0030151">
    <property type="term" value="F:molybdenum ion binding"/>
    <property type="evidence" value="ECO:0007669"/>
    <property type="project" value="InterPro"/>
</dbReference>
<evidence type="ECO:0000313" key="2">
    <source>
        <dbReference type="EMBL" id="RAY11057.1"/>
    </source>
</evidence>
<name>A0A365GW61_9ACTN</name>
<protein>
    <submittedName>
        <fullName evidence="2">MOSC domain-containing protein</fullName>
    </submittedName>
</protein>
<dbReference type="OrthoDB" id="9793178at2"/>
<dbReference type="RefSeq" id="WP_111871957.1">
    <property type="nucleotide sequence ID" value="NZ_QLYX01000022.1"/>
</dbReference>
<gene>
    <name evidence="2" type="ORF">DPM19_32665</name>
</gene>
<dbReference type="Pfam" id="PF03476">
    <property type="entry name" value="MOSC_N"/>
    <property type="match status" value="1"/>
</dbReference>
<feature type="domain" description="MOSC" evidence="1">
    <location>
        <begin position="122"/>
        <end position="266"/>
    </location>
</feature>
<dbReference type="Gene3D" id="2.40.33.20">
    <property type="entry name" value="PK beta-barrel domain-like"/>
    <property type="match status" value="1"/>
</dbReference>
<dbReference type="PANTHER" id="PTHR14237">
    <property type="entry name" value="MOLYBDOPTERIN COFACTOR SULFURASE MOSC"/>
    <property type="match status" value="1"/>
</dbReference>
<dbReference type="PROSITE" id="PS51340">
    <property type="entry name" value="MOSC"/>
    <property type="match status" value="1"/>
</dbReference>
<keyword evidence="3" id="KW-1185">Reference proteome</keyword>
<dbReference type="GO" id="GO:0030170">
    <property type="term" value="F:pyridoxal phosphate binding"/>
    <property type="evidence" value="ECO:0007669"/>
    <property type="project" value="InterPro"/>
</dbReference>
<comment type="caution">
    <text evidence="2">The sequence shown here is derived from an EMBL/GenBank/DDBJ whole genome shotgun (WGS) entry which is preliminary data.</text>
</comment>
<dbReference type="AlphaFoldDB" id="A0A365GW61"/>
<dbReference type="Pfam" id="PF03473">
    <property type="entry name" value="MOSC"/>
    <property type="match status" value="1"/>
</dbReference>
<dbReference type="PANTHER" id="PTHR14237:SF19">
    <property type="entry name" value="MITOCHONDRIAL AMIDOXIME REDUCING COMPONENT 1"/>
    <property type="match status" value="1"/>
</dbReference>
<dbReference type="SUPFAM" id="SSF50800">
    <property type="entry name" value="PK beta-barrel domain-like"/>
    <property type="match status" value="1"/>
</dbReference>
<accession>A0A365GW61</accession>
<evidence type="ECO:0000259" key="1">
    <source>
        <dbReference type="PROSITE" id="PS51340"/>
    </source>
</evidence>
<dbReference type="Proteomes" id="UP000251891">
    <property type="component" value="Unassembled WGS sequence"/>
</dbReference>
<dbReference type="InterPro" id="IPR005303">
    <property type="entry name" value="MOCOS_middle"/>
</dbReference>
<evidence type="ECO:0000313" key="3">
    <source>
        <dbReference type="Proteomes" id="UP000251891"/>
    </source>
</evidence>
<organism evidence="2 3">
    <name type="scientific">Actinomadura craniellae</name>
    <dbReference type="NCBI Taxonomy" id="2231787"/>
    <lineage>
        <taxon>Bacteria</taxon>
        <taxon>Bacillati</taxon>
        <taxon>Actinomycetota</taxon>
        <taxon>Actinomycetes</taxon>
        <taxon>Streptosporangiales</taxon>
        <taxon>Thermomonosporaceae</taxon>
        <taxon>Actinomadura</taxon>
    </lineage>
</organism>